<keyword evidence="5" id="KW-0645">Protease</keyword>
<accession>A0A2U1MUU2</accession>
<keyword evidence="6" id="KW-0378">Hydrolase</keyword>
<dbReference type="FunFam" id="2.40.10.10:FF:000103">
    <property type="entry name" value="Protease Do-like 1, chloroplastic"/>
    <property type="match status" value="1"/>
</dbReference>
<dbReference type="Gene3D" id="2.40.10.10">
    <property type="entry name" value="Trypsin-like serine proteases"/>
    <property type="match status" value="2"/>
</dbReference>
<dbReference type="Gene3D" id="2.30.42.10">
    <property type="match status" value="1"/>
</dbReference>
<dbReference type="Proteomes" id="UP000245207">
    <property type="component" value="Unassembled WGS sequence"/>
</dbReference>
<dbReference type="AlphaFoldDB" id="A0A2U1MUU2"/>
<dbReference type="GO" id="GO:0006508">
    <property type="term" value="P:proteolysis"/>
    <property type="evidence" value="ECO:0007669"/>
    <property type="project" value="UniProtKB-KW"/>
</dbReference>
<comment type="similarity">
    <text evidence="2">Belongs to the peptidase S1C family.</text>
</comment>
<sequence length="426" mass="44915">MATISTPTPSSSHSNTLSLPSNKLLLTKTISLHNTSRHTSFTTVAAASSYNSPVLETSSAKKSSANKFLDSCFVFCTSVALSASVFVTDVDAFVVTTPRKLQNDELATVRLFQDNTPSVVYITNLASRQDAFTLDVFEVPQGSGSGFVWDKNGHIVTNYHVIRGASDLRVTLSDQTTYDAKVVGFDQDKDVAVLQIDAPKDKLRPIPVGVSADLLVGQKVFAIGNPFGLDHTLTTGVISGLRREISSAATGRPIQDVIQTDAAINPGNSGGPLLDSSGNLIGINTAIYSASGASAGVGFSIPVDTVGGIVDQLVKFGKVTRPILGIKFAPDQSTEQLGVSGVLVLDAPPNGPAGKAGLLATKRDNYGRLILGDIITSVNGKKVVNGSDLYRILDQCKVGEKVIVEVLRGDHVEKIPVVLEPKPDET</sequence>
<dbReference type="GO" id="GO:0010206">
    <property type="term" value="P:photosystem II repair"/>
    <property type="evidence" value="ECO:0007669"/>
    <property type="project" value="UniProtKB-ARBA"/>
</dbReference>
<dbReference type="InterPro" id="IPR039382">
    <property type="entry name" value="DEGP1/8_PDZ_dom"/>
</dbReference>
<dbReference type="SUPFAM" id="SSF50494">
    <property type="entry name" value="Trypsin-like serine proteases"/>
    <property type="match status" value="1"/>
</dbReference>
<dbReference type="InterPro" id="IPR043504">
    <property type="entry name" value="Peptidase_S1_PA_chymotrypsin"/>
</dbReference>
<dbReference type="STRING" id="35608.A0A2U1MUU2"/>
<evidence type="ECO:0000256" key="5">
    <source>
        <dbReference type="ARBA" id="ARBA00022670"/>
    </source>
</evidence>
<evidence type="ECO:0000256" key="1">
    <source>
        <dbReference type="ARBA" id="ARBA00004229"/>
    </source>
</evidence>
<dbReference type="SUPFAM" id="SSF50156">
    <property type="entry name" value="PDZ domain-like"/>
    <property type="match status" value="1"/>
</dbReference>
<dbReference type="OrthoDB" id="4217619at2759"/>
<name>A0A2U1MUU2_ARTAN</name>
<organism evidence="10 11">
    <name type="scientific">Artemisia annua</name>
    <name type="common">Sweet wormwood</name>
    <dbReference type="NCBI Taxonomy" id="35608"/>
    <lineage>
        <taxon>Eukaryota</taxon>
        <taxon>Viridiplantae</taxon>
        <taxon>Streptophyta</taxon>
        <taxon>Embryophyta</taxon>
        <taxon>Tracheophyta</taxon>
        <taxon>Spermatophyta</taxon>
        <taxon>Magnoliopsida</taxon>
        <taxon>eudicotyledons</taxon>
        <taxon>Gunneridae</taxon>
        <taxon>Pentapetalae</taxon>
        <taxon>asterids</taxon>
        <taxon>campanulids</taxon>
        <taxon>Asterales</taxon>
        <taxon>Asteraceae</taxon>
        <taxon>Asteroideae</taxon>
        <taxon>Anthemideae</taxon>
        <taxon>Artemisiinae</taxon>
        <taxon>Artemisia</taxon>
    </lineage>
</organism>
<dbReference type="GO" id="GO:0004252">
    <property type="term" value="F:serine-type endopeptidase activity"/>
    <property type="evidence" value="ECO:0007669"/>
    <property type="project" value="InterPro"/>
</dbReference>
<reference evidence="10 11" key="1">
    <citation type="journal article" date="2018" name="Mol. Plant">
        <title>The genome of Artemisia annua provides insight into the evolution of Asteraceae family and artemisinin biosynthesis.</title>
        <authorList>
            <person name="Shen Q."/>
            <person name="Zhang L."/>
            <person name="Liao Z."/>
            <person name="Wang S."/>
            <person name="Yan T."/>
            <person name="Shi P."/>
            <person name="Liu M."/>
            <person name="Fu X."/>
            <person name="Pan Q."/>
            <person name="Wang Y."/>
            <person name="Lv Z."/>
            <person name="Lu X."/>
            <person name="Zhang F."/>
            <person name="Jiang W."/>
            <person name="Ma Y."/>
            <person name="Chen M."/>
            <person name="Hao X."/>
            <person name="Li L."/>
            <person name="Tang Y."/>
            <person name="Lv G."/>
            <person name="Zhou Y."/>
            <person name="Sun X."/>
            <person name="Brodelius P.E."/>
            <person name="Rose J.K.C."/>
            <person name="Tang K."/>
        </authorList>
    </citation>
    <scope>NUCLEOTIDE SEQUENCE [LARGE SCALE GENOMIC DNA]</scope>
    <source>
        <strain evidence="11">cv. Huhao1</strain>
        <tissue evidence="10">Leaf</tissue>
    </source>
</reference>
<dbReference type="GO" id="GO:0009534">
    <property type="term" value="C:chloroplast thylakoid"/>
    <property type="evidence" value="ECO:0007669"/>
    <property type="project" value="UniProtKB-ARBA"/>
</dbReference>
<dbReference type="SMART" id="SM00228">
    <property type="entry name" value="PDZ"/>
    <property type="match status" value="1"/>
</dbReference>
<feature type="domain" description="PDZ" evidence="9">
    <location>
        <begin position="313"/>
        <end position="386"/>
    </location>
</feature>
<comment type="subcellular location">
    <subcellularLocation>
        <location evidence="1">Plastid</location>
        <location evidence="1">Chloroplast</location>
    </subcellularLocation>
</comment>
<dbReference type="InterPro" id="IPR001478">
    <property type="entry name" value="PDZ"/>
</dbReference>
<dbReference type="InterPro" id="IPR036034">
    <property type="entry name" value="PDZ_sf"/>
</dbReference>
<keyword evidence="11" id="KW-1185">Reference proteome</keyword>
<dbReference type="EMBL" id="PKPP01004311">
    <property type="protein sequence ID" value="PWA64986.1"/>
    <property type="molecule type" value="Genomic_DNA"/>
</dbReference>
<evidence type="ECO:0000313" key="11">
    <source>
        <dbReference type="Proteomes" id="UP000245207"/>
    </source>
</evidence>
<dbReference type="PROSITE" id="PS50106">
    <property type="entry name" value="PDZ"/>
    <property type="match status" value="1"/>
</dbReference>
<dbReference type="Pfam" id="PF13180">
    <property type="entry name" value="PDZ_2"/>
    <property type="match status" value="1"/>
</dbReference>
<gene>
    <name evidence="10" type="ORF">CTI12_AA318140</name>
</gene>
<dbReference type="Pfam" id="PF13365">
    <property type="entry name" value="Trypsin_2"/>
    <property type="match status" value="1"/>
</dbReference>
<dbReference type="InterPro" id="IPR009003">
    <property type="entry name" value="Peptidase_S1_PA"/>
</dbReference>
<dbReference type="InterPro" id="IPR051201">
    <property type="entry name" value="Chloro_Bact_Ser_Proteases"/>
</dbReference>
<dbReference type="CDD" id="cd00990">
    <property type="entry name" value="cpPDZ_AtDEGP1-like"/>
    <property type="match status" value="1"/>
</dbReference>
<evidence type="ECO:0000256" key="6">
    <source>
        <dbReference type="ARBA" id="ARBA00022801"/>
    </source>
</evidence>
<evidence type="ECO:0000256" key="3">
    <source>
        <dbReference type="ARBA" id="ARBA00022528"/>
    </source>
</evidence>
<keyword evidence="8" id="KW-0809">Transit peptide</keyword>
<dbReference type="InterPro" id="IPR001940">
    <property type="entry name" value="Peptidase_S1C"/>
</dbReference>
<evidence type="ECO:0000256" key="7">
    <source>
        <dbReference type="ARBA" id="ARBA00022825"/>
    </source>
</evidence>
<dbReference type="PANTHER" id="PTHR43343:SF2">
    <property type="entry name" value="PDZ DOMAIN-CONTAINING PROTEIN"/>
    <property type="match status" value="1"/>
</dbReference>
<evidence type="ECO:0000256" key="4">
    <source>
        <dbReference type="ARBA" id="ARBA00022640"/>
    </source>
</evidence>
<proteinExistence type="inferred from homology"/>
<evidence type="ECO:0000313" key="10">
    <source>
        <dbReference type="EMBL" id="PWA64986.1"/>
    </source>
</evidence>
<evidence type="ECO:0000256" key="8">
    <source>
        <dbReference type="ARBA" id="ARBA00022946"/>
    </source>
</evidence>
<dbReference type="PRINTS" id="PR00834">
    <property type="entry name" value="PROTEASES2C"/>
</dbReference>
<evidence type="ECO:0000259" key="9">
    <source>
        <dbReference type="PROSITE" id="PS50106"/>
    </source>
</evidence>
<keyword evidence="4" id="KW-0934">Plastid</keyword>
<protein>
    <submittedName>
        <fullName evidence="10">Peptidase S1C, Peptidase S1, PA clan</fullName>
    </submittedName>
</protein>
<keyword evidence="3" id="KW-0150">Chloroplast</keyword>
<dbReference type="PANTHER" id="PTHR43343">
    <property type="entry name" value="PEPTIDASE S12"/>
    <property type="match status" value="1"/>
</dbReference>
<dbReference type="FunFam" id="2.40.10.10:FF:000001">
    <property type="entry name" value="Periplasmic serine protease DegS"/>
    <property type="match status" value="1"/>
</dbReference>
<comment type="caution">
    <text evidence="10">The sequence shown here is derived from an EMBL/GenBank/DDBJ whole genome shotgun (WGS) entry which is preliminary data.</text>
</comment>
<evidence type="ECO:0000256" key="2">
    <source>
        <dbReference type="ARBA" id="ARBA00010541"/>
    </source>
</evidence>
<keyword evidence="7" id="KW-0720">Serine protease</keyword>